<name>A0A9X1DCS1_9SPHN</name>
<protein>
    <submittedName>
        <fullName evidence="11">M2 family metallopeptidase</fullName>
    </submittedName>
</protein>
<feature type="binding site" evidence="6">
    <location>
        <position position="536"/>
    </location>
    <ligand>
        <name>chloride</name>
        <dbReference type="ChEBI" id="CHEBI:17996"/>
        <label>1</label>
    </ligand>
</feature>
<evidence type="ECO:0000256" key="9">
    <source>
        <dbReference type="PIRSR" id="PIRSR601548-8"/>
    </source>
</evidence>
<feature type="binding site" evidence="7">
    <location>
        <position position="397"/>
    </location>
    <ligand>
        <name>Zn(2+)</name>
        <dbReference type="ChEBI" id="CHEBI:29105"/>
        <label>1</label>
        <note>catalytic</note>
    </ligand>
</feature>
<feature type="disulfide bond" evidence="8">
    <location>
        <begin position="366"/>
        <end position="384"/>
    </location>
</feature>
<keyword evidence="7" id="KW-0862">Zinc</keyword>
<dbReference type="AlphaFoldDB" id="A0A9X1DCS1"/>
<feature type="active site" description="Proton donor 1" evidence="4">
    <location>
        <position position="527"/>
    </location>
</feature>
<reference evidence="11" key="1">
    <citation type="submission" date="2021-05" db="EMBL/GenBank/DDBJ databases">
        <title>Genome of Sphingobium sp. strain.</title>
        <authorList>
            <person name="Fan R."/>
        </authorList>
    </citation>
    <scope>NUCLEOTIDE SEQUENCE</scope>
    <source>
        <strain evidence="11">H33</strain>
    </source>
</reference>
<dbReference type="EMBL" id="JAHGAW010000007">
    <property type="protein sequence ID" value="MBT2187765.1"/>
    <property type="molecule type" value="Genomic_DNA"/>
</dbReference>
<feature type="binding site" evidence="7">
    <location>
        <position position="425"/>
    </location>
    <ligand>
        <name>Zn(2+)</name>
        <dbReference type="ChEBI" id="CHEBI:29105"/>
        <label>1</label>
        <note>catalytic</note>
    </ligand>
</feature>
<feature type="binding site" evidence="7">
    <location>
        <position position="401"/>
    </location>
    <ligand>
        <name>Zn(2+)</name>
        <dbReference type="ChEBI" id="CHEBI:29105"/>
        <label>1</label>
        <note>catalytic</note>
    </ligand>
</feature>
<feature type="binding site" evidence="9">
    <location>
        <position position="425"/>
    </location>
    <ligand>
        <name>Zn(2+)</name>
        <dbReference type="ChEBI" id="CHEBI:29105"/>
        <label>2</label>
        <note>catalytic</note>
    </ligand>
</feature>
<evidence type="ECO:0000256" key="4">
    <source>
        <dbReference type="PIRSR" id="PIRSR601548-1"/>
    </source>
</evidence>
<feature type="binding site" evidence="6">
    <location>
        <position position="221"/>
    </location>
    <ligand>
        <name>chloride</name>
        <dbReference type="ChEBI" id="CHEBI:17996"/>
        <label>1</label>
    </ligand>
</feature>
<dbReference type="GO" id="GO:0016020">
    <property type="term" value="C:membrane"/>
    <property type="evidence" value="ECO:0007669"/>
    <property type="project" value="InterPro"/>
</dbReference>
<evidence type="ECO:0000256" key="8">
    <source>
        <dbReference type="PIRSR" id="PIRSR601548-4"/>
    </source>
</evidence>
<dbReference type="Pfam" id="PF01401">
    <property type="entry name" value="Peptidase_M2"/>
    <property type="match status" value="1"/>
</dbReference>
<sequence>MKILVSRLAVAAALSLCISASPALAEAAPAPAAAPTAAQADAFIAAAEKESYDYVTEASRIQWVNNTFITEDTDALAAQSGAKGTEMAVRFALEAAKYKDVPGLSFDTKRKLDMLRNGIVLPAPTKPGAATELNEIATRLQSSYGKGKGTLDGKVLNGSDIEAEMGELTHTPAEYQEMWTSWHDNVGKPMKADYVRLAEIANAGARELGFADTGAMWRSGYDMAPDDFAKLTETLWQQVKPLYDSLHCYVRGKLNEKYGDAVQAKTGPIRADLLGNMWAQEWGNIYPLVAPKGAGDLGYDVGDLLKAQGFVSTSPSEMDPAKRGFWEKKMFKYGEGFFSSIGFAPLPDTFWTRTQFIAPRDREVICHASAWDVDQKDDLRIKMCTKVNSDDFTTIHHELGHNYYQRAYNKLSPLYLNGANDGFHEAIGDSIALSITPQYLVDIKLLDPAKVPSADKDIGLLLRQAMDKVAFLPFGLLIDRWRWGVFDGSIKPADYNKAWTDMRLKYQGIVPPVARPDDAFDPGAKFHIPGNTPYTRYFLARILQFQFYEAACKIAGWKGPLHRCSYYGNKAVGEKLNAMLAMGASKPWPDALQVYTGSREISGKAMLTYFAPLKKWLDQQNKGKSCGW</sequence>
<evidence type="ECO:0000256" key="5">
    <source>
        <dbReference type="PIRSR" id="PIRSR601548-11"/>
    </source>
</evidence>
<dbReference type="PROSITE" id="PS52011">
    <property type="entry name" value="PEPTIDASE_M2"/>
    <property type="match status" value="1"/>
</dbReference>
<dbReference type="GO" id="GO:0008241">
    <property type="term" value="F:peptidyl-dipeptidase activity"/>
    <property type="evidence" value="ECO:0007669"/>
    <property type="project" value="InterPro"/>
</dbReference>
<keyword evidence="7" id="KW-0479">Metal-binding</keyword>
<dbReference type="InterPro" id="IPR001548">
    <property type="entry name" value="Peptidase_M2"/>
</dbReference>
<keyword evidence="1 10" id="KW-0732">Signal</keyword>
<evidence type="ECO:0000256" key="10">
    <source>
        <dbReference type="SAM" id="SignalP"/>
    </source>
</evidence>
<dbReference type="PRINTS" id="PR00791">
    <property type="entry name" value="PEPDIPTASEA"/>
</dbReference>
<proteinExistence type="predicted"/>
<feature type="signal peptide" evidence="10">
    <location>
        <begin position="1"/>
        <end position="25"/>
    </location>
</feature>
<keyword evidence="2 8" id="KW-1015">Disulfide bond</keyword>
<evidence type="ECO:0000313" key="11">
    <source>
        <dbReference type="EMBL" id="MBT2187765.1"/>
    </source>
</evidence>
<keyword evidence="3" id="KW-0325">Glycoprotein</keyword>
<feature type="binding site" evidence="9">
    <location>
        <position position="397"/>
    </location>
    <ligand>
        <name>Zn(2+)</name>
        <dbReference type="ChEBI" id="CHEBI:29105"/>
        <label>2</label>
        <note>catalytic</note>
    </ligand>
</feature>
<evidence type="ECO:0000256" key="3">
    <source>
        <dbReference type="ARBA" id="ARBA00023180"/>
    </source>
</evidence>
<evidence type="ECO:0000256" key="7">
    <source>
        <dbReference type="PIRSR" id="PIRSR601548-3"/>
    </source>
</evidence>
<feature type="binding site" evidence="9">
    <location>
        <position position="401"/>
    </location>
    <ligand>
        <name>Zn(2+)</name>
        <dbReference type="ChEBI" id="CHEBI:29105"/>
        <label>2</label>
        <note>catalytic</note>
    </ligand>
</feature>
<comment type="caution">
    <text evidence="11">The sequence shown here is derived from an EMBL/GenBank/DDBJ whole genome shotgun (WGS) entry which is preliminary data.</text>
</comment>
<accession>A0A9X1DCS1</accession>
<organism evidence="11 12">
    <name type="scientific">Sphingobium nicotianae</name>
    <dbReference type="NCBI Taxonomy" id="2782607"/>
    <lineage>
        <taxon>Bacteria</taxon>
        <taxon>Pseudomonadati</taxon>
        <taxon>Pseudomonadota</taxon>
        <taxon>Alphaproteobacteria</taxon>
        <taxon>Sphingomonadales</taxon>
        <taxon>Sphingomonadaceae</taxon>
        <taxon>Sphingobium</taxon>
    </lineage>
</organism>
<feature type="disulfide bond" evidence="8">
    <location>
        <begin position="552"/>
        <end position="564"/>
    </location>
</feature>
<dbReference type="CDD" id="cd06461">
    <property type="entry name" value="M2_ACE"/>
    <property type="match status" value="1"/>
</dbReference>
<gene>
    <name evidence="11" type="ORF">KK488_12495</name>
</gene>
<feature type="active site" description="Proton acceptor 1" evidence="4">
    <location>
        <position position="398"/>
    </location>
</feature>
<dbReference type="Gene3D" id="1.10.1370.30">
    <property type="match status" value="1"/>
</dbReference>
<dbReference type="GO" id="GO:0006508">
    <property type="term" value="P:proteolysis"/>
    <property type="evidence" value="ECO:0007669"/>
    <property type="project" value="InterPro"/>
</dbReference>
<evidence type="ECO:0000256" key="1">
    <source>
        <dbReference type="ARBA" id="ARBA00022729"/>
    </source>
</evidence>
<dbReference type="SUPFAM" id="SSF55486">
    <property type="entry name" value="Metalloproteases ('zincins'), catalytic domain"/>
    <property type="match status" value="1"/>
</dbReference>
<feature type="active site" description="Proton acceptor 2" evidence="5">
    <location>
        <position position="398"/>
    </location>
</feature>
<dbReference type="GO" id="GO:0008237">
    <property type="term" value="F:metallopeptidase activity"/>
    <property type="evidence" value="ECO:0007669"/>
    <property type="project" value="InterPro"/>
</dbReference>
<keyword evidence="12" id="KW-1185">Reference proteome</keyword>
<evidence type="ECO:0000256" key="2">
    <source>
        <dbReference type="ARBA" id="ARBA00023157"/>
    </source>
</evidence>
<dbReference type="Proteomes" id="UP001138757">
    <property type="component" value="Unassembled WGS sequence"/>
</dbReference>
<feature type="chain" id="PRO_5040763775" evidence="10">
    <location>
        <begin position="26"/>
        <end position="628"/>
    </location>
</feature>
<dbReference type="PANTHER" id="PTHR10514">
    <property type="entry name" value="ANGIOTENSIN-CONVERTING ENZYME"/>
    <property type="match status" value="1"/>
</dbReference>
<feature type="active site" description="Proton donor 2" evidence="5">
    <location>
        <position position="527"/>
    </location>
</feature>
<dbReference type="RefSeq" id="WP_214624007.1">
    <property type="nucleotide sequence ID" value="NZ_JAHGAW010000007.1"/>
</dbReference>
<evidence type="ECO:0000313" key="12">
    <source>
        <dbReference type="Proteomes" id="UP001138757"/>
    </source>
</evidence>
<dbReference type="PANTHER" id="PTHR10514:SF27">
    <property type="entry name" value="ANGIOTENSIN-CONVERTING ENZYME"/>
    <property type="match status" value="1"/>
</dbReference>
<evidence type="ECO:0000256" key="6">
    <source>
        <dbReference type="PIRSR" id="PIRSR601548-2"/>
    </source>
</evidence>